<dbReference type="Proteomes" id="UP000494105">
    <property type="component" value="Unassembled WGS sequence"/>
</dbReference>
<dbReference type="Gene3D" id="3.40.50.300">
    <property type="entry name" value="P-loop containing nucleotide triphosphate hydrolases"/>
    <property type="match status" value="2"/>
</dbReference>
<dbReference type="AlphaFoldDB" id="A0A6S7CNH2"/>
<dbReference type="PANTHER" id="PTHR42957">
    <property type="entry name" value="HELICASE MJ1565-RELATED"/>
    <property type="match status" value="1"/>
</dbReference>
<gene>
    <name evidence="2" type="ORF">LMG1861_00077</name>
</gene>
<dbReference type="InterPro" id="IPR027417">
    <property type="entry name" value="P-loop_NTPase"/>
</dbReference>
<dbReference type="RefSeq" id="WP_175127320.1">
    <property type="nucleotide sequence ID" value="NZ_CADILD010000001.1"/>
</dbReference>
<dbReference type="InterPro" id="IPR002789">
    <property type="entry name" value="HerA_central"/>
</dbReference>
<evidence type="ECO:0000313" key="3">
    <source>
        <dbReference type="Proteomes" id="UP000494105"/>
    </source>
</evidence>
<protein>
    <recommendedName>
        <fullName evidence="1">Helicase HerA central domain-containing protein</fullName>
    </recommendedName>
</protein>
<feature type="domain" description="Helicase HerA central" evidence="1">
    <location>
        <begin position="127"/>
        <end position="413"/>
    </location>
</feature>
<dbReference type="Pfam" id="PF01935">
    <property type="entry name" value="DUF87"/>
    <property type="match status" value="1"/>
</dbReference>
<proteinExistence type="predicted"/>
<dbReference type="PANTHER" id="PTHR42957:SF1">
    <property type="entry name" value="HELICASE MJ1565-RELATED"/>
    <property type="match status" value="1"/>
</dbReference>
<dbReference type="EMBL" id="CADILD010000001">
    <property type="protein sequence ID" value="CAB3817561.1"/>
    <property type="molecule type" value="Genomic_DNA"/>
</dbReference>
<reference evidence="2 3" key="1">
    <citation type="submission" date="2020-04" db="EMBL/GenBank/DDBJ databases">
        <authorList>
            <person name="De Canck E."/>
        </authorList>
    </citation>
    <scope>NUCLEOTIDE SEQUENCE [LARGE SCALE GENOMIC DNA]</scope>
    <source>
        <strain evidence="2 3">LMG 1861</strain>
    </source>
</reference>
<evidence type="ECO:0000259" key="1">
    <source>
        <dbReference type="Pfam" id="PF01935"/>
    </source>
</evidence>
<organism evidence="2 3">
    <name type="scientific">Achromobacter piechaudii</name>
    <dbReference type="NCBI Taxonomy" id="72556"/>
    <lineage>
        <taxon>Bacteria</taxon>
        <taxon>Pseudomonadati</taxon>
        <taxon>Pseudomonadota</taxon>
        <taxon>Betaproteobacteria</taxon>
        <taxon>Burkholderiales</taxon>
        <taxon>Alcaligenaceae</taxon>
        <taxon>Achromobacter</taxon>
    </lineage>
</organism>
<dbReference type="InterPro" id="IPR008571">
    <property type="entry name" value="HerA-like"/>
</dbReference>
<dbReference type="SUPFAM" id="SSF52540">
    <property type="entry name" value="P-loop containing nucleoside triphosphate hydrolases"/>
    <property type="match status" value="1"/>
</dbReference>
<evidence type="ECO:0000313" key="2">
    <source>
        <dbReference type="EMBL" id="CAB3817561.1"/>
    </source>
</evidence>
<sequence length="610" mass="66117">MSAKDPTFLGLVTSIAGPTVTVSLAESLASGIAMIEGHMYRVAQVGSFVRIPQGYQDLFGIVSEVGASAGSTAASGGRWMRVELAGEALGQSFERGLSQLPSINDAVHIVVEADLKRIYGSEGLNQIRIGTLSSSDSIAVKLSLDALVTRHSAVLGSTGSGKSTTIASLLRSIVRPDQEGGAPAARILLLDLHGEYTHALADFSRVYSATPQPGERPLFVPYWALQSKDLLEFIAGGLTENQEIAFSDKIQDMKVGVLAAANFPGLDPESLTVDSPIPFSLKQCWYDLIDFEMRTFNGQLRDQPALEQVGDAENLTPPRYTPAAMGAAGPFLNQQAKGIRRQLNLMRSRLLDHRFDFILHPGPWEPALDGTVQSDLDKLLEDWLGHEKPVTILDLSGVPSSVLTTLVGSILRIVYEALYWSREKTEGGIHRPLLVVMEEAHRYLSGAKADNPAADVVRRIAKEGRKYGIGAMVVSQRPAEVDETILSQCGTIFALRLTNPEDRARVKGALPDNLGGLVDLLPVLRTGEAIVAGEAASLPVRCRVTLPNPEHRPESSDPKVSEAWANKRIAEGYDRVVVSWRAQRTFAVTRNLDIVREPVEDTLEPQGGEQ</sequence>
<accession>A0A6S7CNH2</accession>
<name>A0A6S7CNH2_9BURK</name>